<reference evidence="16" key="1">
    <citation type="journal article" date="2021" name="PeerJ">
        <title>Extensive microbial diversity within the chicken gut microbiome revealed by metagenomics and culture.</title>
        <authorList>
            <person name="Gilroy R."/>
            <person name="Ravi A."/>
            <person name="Getino M."/>
            <person name="Pursley I."/>
            <person name="Horton D.L."/>
            <person name="Alikhan N.F."/>
            <person name="Baker D."/>
            <person name="Gharbi K."/>
            <person name="Hall N."/>
            <person name="Watson M."/>
            <person name="Adriaenssens E.M."/>
            <person name="Foster-Nyarko E."/>
            <person name="Jarju S."/>
            <person name="Secka A."/>
            <person name="Antonio M."/>
            <person name="Oren A."/>
            <person name="Chaudhuri R.R."/>
            <person name="La Ragione R."/>
            <person name="Hildebrand F."/>
            <person name="Pallen M.J."/>
        </authorList>
    </citation>
    <scope>NUCLEOTIDE SEQUENCE</scope>
    <source>
        <strain evidence="16">ChiSjej5B23-16112</strain>
    </source>
</reference>
<evidence type="ECO:0000256" key="4">
    <source>
        <dbReference type="ARBA" id="ARBA00013263"/>
    </source>
</evidence>
<keyword evidence="5 13" id="KW-0436">Ligase</keyword>
<keyword evidence="13" id="KW-0444">Lipid biosynthesis</keyword>
<evidence type="ECO:0000259" key="14">
    <source>
        <dbReference type="PROSITE" id="PS50975"/>
    </source>
</evidence>
<keyword evidence="9" id="KW-0460">Magnesium</keyword>
<evidence type="ECO:0000256" key="12">
    <source>
        <dbReference type="PROSITE-ProRule" id="PRU00409"/>
    </source>
</evidence>
<evidence type="ECO:0000256" key="8">
    <source>
        <dbReference type="ARBA" id="ARBA00022840"/>
    </source>
</evidence>
<accession>A0A921I3L5</accession>
<dbReference type="PROSITE" id="PS00866">
    <property type="entry name" value="CPSASE_1"/>
    <property type="match status" value="1"/>
</dbReference>
<dbReference type="InterPro" id="IPR016185">
    <property type="entry name" value="PreATP-grasp_dom_sf"/>
</dbReference>
<organism evidence="16 17">
    <name type="scientific">Lachnoclostridium phocaeense</name>
    <dbReference type="NCBI Taxonomy" id="1871021"/>
    <lineage>
        <taxon>Bacteria</taxon>
        <taxon>Bacillati</taxon>
        <taxon>Bacillota</taxon>
        <taxon>Clostridia</taxon>
        <taxon>Lachnospirales</taxon>
        <taxon>Lachnospiraceae</taxon>
    </lineage>
</organism>
<dbReference type="SUPFAM" id="SSF56059">
    <property type="entry name" value="Glutathione synthetase ATP-binding domain-like"/>
    <property type="match status" value="1"/>
</dbReference>
<dbReference type="Pfam" id="PF00289">
    <property type="entry name" value="Biotin_carb_N"/>
    <property type="match status" value="1"/>
</dbReference>
<comment type="caution">
    <text evidence="16">The sequence shown here is derived from an EMBL/GenBank/DDBJ whole genome shotgun (WGS) entry which is preliminary data.</text>
</comment>
<comment type="subunit">
    <text evidence="3 13">Acetyl-CoA carboxylase is a heterohexamer of biotin carboxyl carrier protein, biotin carboxylase and the two subunits of carboxyl transferase in a 2:2 complex.</text>
</comment>
<evidence type="ECO:0000256" key="3">
    <source>
        <dbReference type="ARBA" id="ARBA00011750"/>
    </source>
</evidence>
<evidence type="ECO:0000256" key="11">
    <source>
        <dbReference type="ARBA" id="ARBA00048600"/>
    </source>
</evidence>
<dbReference type="InterPro" id="IPR051602">
    <property type="entry name" value="ACC_Biotin_Carboxylase"/>
</dbReference>
<dbReference type="InterPro" id="IPR005481">
    <property type="entry name" value="BC-like_N"/>
</dbReference>
<reference evidence="16" key="2">
    <citation type="submission" date="2021-09" db="EMBL/GenBank/DDBJ databases">
        <authorList>
            <person name="Gilroy R."/>
        </authorList>
    </citation>
    <scope>NUCLEOTIDE SEQUENCE</scope>
    <source>
        <strain evidence="16">ChiSjej5B23-16112</strain>
    </source>
</reference>
<protein>
    <recommendedName>
        <fullName evidence="4 13">Biotin carboxylase</fullName>
        <ecNumber evidence="4 13">6.3.4.14</ecNumber>
    </recommendedName>
    <alternativeName>
        <fullName evidence="13">Acetyl-coenzyme A carboxylase biotin carboxylase subunit A</fullName>
    </alternativeName>
</protein>
<dbReference type="GO" id="GO:0004075">
    <property type="term" value="F:biotin carboxylase activity"/>
    <property type="evidence" value="ECO:0007669"/>
    <property type="project" value="UniProtKB-EC"/>
</dbReference>
<dbReference type="InterPro" id="IPR011764">
    <property type="entry name" value="Biotin_carboxylation_dom"/>
</dbReference>
<dbReference type="PANTHER" id="PTHR48095">
    <property type="entry name" value="PYRUVATE CARBOXYLASE SUBUNIT A"/>
    <property type="match status" value="1"/>
</dbReference>
<dbReference type="AlphaFoldDB" id="A0A921I3L5"/>
<dbReference type="RefSeq" id="WP_033124678.1">
    <property type="nucleotide sequence ID" value="NZ_CAUGIN010000004.1"/>
</dbReference>
<dbReference type="Pfam" id="PF02785">
    <property type="entry name" value="Biotin_carb_C"/>
    <property type="match status" value="1"/>
</dbReference>
<dbReference type="PROSITE" id="PS50979">
    <property type="entry name" value="BC"/>
    <property type="match status" value="1"/>
</dbReference>
<gene>
    <name evidence="16" type="primary">accC</name>
    <name evidence="16" type="ORF">K8V82_08755</name>
</gene>
<dbReference type="SMART" id="SM00878">
    <property type="entry name" value="Biotin_carb_C"/>
    <property type="match status" value="1"/>
</dbReference>
<keyword evidence="7 12" id="KW-0547">Nucleotide-binding</keyword>
<keyword evidence="13" id="KW-0276">Fatty acid metabolism</keyword>
<dbReference type="NCBIfam" id="TIGR00514">
    <property type="entry name" value="accC"/>
    <property type="match status" value="1"/>
</dbReference>
<dbReference type="SUPFAM" id="SSF51246">
    <property type="entry name" value="Rudiment single hybrid motif"/>
    <property type="match status" value="1"/>
</dbReference>
<evidence type="ECO:0000259" key="15">
    <source>
        <dbReference type="PROSITE" id="PS50979"/>
    </source>
</evidence>
<dbReference type="Pfam" id="PF02786">
    <property type="entry name" value="CPSase_L_D2"/>
    <property type="match status" value="1"/>
</dbReference>
<keyword evidence="13" id="KW-0275">Fatty acid biosynthesis</keyword>
<dbReference type="GO" id="GO:0046872">
    <property type="term" value="F:metal ion binding"/>
    <property type="evidence" value="ECO:0007669"/>
    <property type="project" value="UniProtKB-KW"/>
</dbReference>
<feature type="domain" description="Biotin carboxylation" evidence="15">
    <location>
        <begin position="1"/>
        <end position="446"/>
    </location>
</feature>
<comment type="function">
    <text evidence="1 13">This protein is a component of the acetyl coenzyme A carboxylase complex; first, biotin carboxylase catalyzes the carboxylation of the carrier protein and then the transcarboxylase transfers the carboxyl group to form malonyl-CoA.</text>
</comment>
<dbReference type="FunFam" id="3.40.50.20:FF:000010">
    <property type="entry name" value="Propionyl-CoA carboxylase subunit alpha"/>
    <property type="match status" value="1"/>
</dbReference>
<proteinExistence type="predicted"/>
<dbReference type="EMBL" id="DYVY01000145">
    <property type="protein sequence ID" value="HJF94866.1"/>
    <property type="molecule type" value="Genomic_DNA"/>
</dbReference>
<dbReference type="FunFam" id="3.30.1490.20:FF:000018">
    <property type="entry name" value="Biotin carboxylase"/>
    <property type="match status" value="1"/>
</dbReference>
<evidence type="ECO:0000256" key="2">
    <source>
        <dbReference type="ARBA" id="ARBA00004956"/>
    </source>
</evidence>
<evidence type="ECO:0000256" key="9">
    <source>
        <dbReference type="ARBA" id="ARBA00022842"/>
    </source>
</evidence>
<dbReference type="InterPro" id="IPR011761">
    <property type="entry name" value="ATP-grasp"/>
</dbReference>
<dbReference type="GO" id="GO:0005524">
    <property type="term" value="F:ATP binding"/>
    <property type="evidence" value="ECO:0007669"/>
    <property type="project" value="UniProtKB-UniRule"/>
</dbReference>
<evidence type="ECO:0000256" key="13">
    <source>
        <dbReference type="RuleBase" id="RU365063"/>
    </source>
</evidence>
<dbReference type="SUPFAM" id="SSF52440">
    <property type="entry name" value="PreATP-grasp domain"/>
    <property type="match status" value="1"/>
</dbReference>
<evidence type="ECO:0000256" key="1">
    <source>
        <dbReference type="ARBA" id="ARBA00003761"/>
    </source>
</evidence>
<evidence type="ECO:0000256" key="7">
    <source>
        <dbReference type="ARBA" id="ARBA00022741"/>
    </source>
</evidence>
<dbReference type="InterPro" id="IPR005479">
    <property type="entry name" value="CPAse_ATP-bd"/>
</dbReference>
<comment type="catalytic activity">
    <reaction evidence="11 13">
        <text>N(6)-biotinyl-L-lysyl-[protein] + hydrogencarbonate + ATP = N(6)-carboxybiotinyl-L-lysyl-[protein] + ADP + phosphate + H(+)</text>
        <dbReference type="Rhea" id="RHEA:13501"/>
        <dbReference type="Rhea" id="RHEA-COMP:10505"/>
        <dbReference type="Rhea" id="RHEA-COMP:10506"/>
        <dbReference type="ChEBI" id="CHEBI:15378"/>
        <dbReference type="ChEBI" id="CHEBI:17544"/>
        <dbReference type="ChEBI" id="CHEBI:30616"/>
        <dbReference type="ChEBI" id="CHEBI:43474"/>
        <dbReference type="ChEBI" id="CHEBI:83144"/>
        <dbReference type="ChEBI" id="CHEBI:83145"/>
        <dbReference type="ChEBI" id="CHEBI:456216"/>
        <dbReference type="EC" id="6.3.4.14"/>
    </reaction>
</comment>
<keyword evidence="10 13" id="KW-0092">Biotin</keyword>
<dbReference type="InterPro" id="IPR005482">
    <property type="entry name" value="Biotin_COase_C"/>
</dbReference>
<dbReference type="Proteomes" id="UP000769156">
    <property type="component" value="Unassembled WGS sequence"/>
</dbReference>
<dbReference type="PROSITE" id="PS00867">
    <property type="entry name" value="CPSASE_2"/>
    <property type="match status" value="1"/>
</dbReference>
<comment type="pathway">
    <text evidence="2 13">Lipid metabolism; malonyl-CoA biosynthesis; malonyl-CoA from acetyl-CoA: step 1/1.</text>
</comment>
<dbReference type="FunFam" id="3.30.470.20:FF:000028">
    <property type="entry name" value="Methylcrotonoyl-CoA carboxylase subunit alpha, mitochondrial"/>
    <property type="match status" value="1"/>
</dbReference>
<sequence length="447" mass="49371">MFRKILIANRGEIAVRIIRACREMGIRTVAVYSEADEDAMHVRLADEAVCIGPAAPSASYLDMDRLISTALATKAEAIHPGFGFLSENADFAEKCAKFGITFIGPSGELIDKMGNKSEAKHTMKEAGIPVVPGTDSPVYEAEEALEAAEVIGFPVMIKASAGGGGKGMRLAWNSQEFPGLFHAAKQEAVNAFGDGSMYLERYVQSPRHIEVQIMADKFGNVIHLGERDCSVQRRHQKMIEESPCAFISPETREKICATAVQAAKAVGYENAGTIEFLLDQSGEFFFMEMNTRIQVEHPVSELVSGVDLIREQISVAAGLPLSVKQEDICFRGHALECRINAEDPLHNFMPCPGTVEKLYLPGGNGVRMDTAIYPGYTIPPYYDSMIVKIIAYDRDRMSAIRKMISVLGEFRIKGVTTNLDFLYDVLNHPDFQSGMFSTDFIERHYEL</sequence>
<dbReference type="PANTHER" id="PTHR48095:SF2">
    <property type="entry name" value="BIOTIN CARBOXYLASE, CHLOROPLASTIC"/>
    <property type="match status" value="1"/>
</dbReference>
<dbReference type="Gene3D" id="3.30.470.20">
    <property type="entry name" value="ATP-grasp fold, B domain"/>
    <property type="match status" value="1"/>
</dbReference>
<keyword evidence="6" id="KW-0479">Metal-binding</keyword>
<dbReference type="InterPro" id="IPR011054">
    <property type="entry name" value="Rudment_hybrid_motif"/>
</dbReference>
<dbReference type="GO" id="GO:0006633">
    <property type="term" value="P:fatty acid biosynthetic process"/>
    <property type="evidence" value="ECO:0007669"/>
    <property type="project" value="UniProtKB-KW"/>
</dbReference>
<dbReference type="PROSITE" id="PS50975">
    <property type="entry name" value="ATP_GRASP"/>
    <property type="match status" value="1"/>
</dbReference>
<evidence type="ECO:0000256" key="10">
    <source>
        <dbReference type="ARBA" id="ARBA00023267"/>
    </source>
</evidence>
<dbReference type="NCBIfam" id="NF006367">
    <property type="entry name" value="PRK08591.1"/>
    <property type="match status" value="1"/>
</dbReference>
<dbReference type="EC" id="6.3.4.14" evidence="4 13"/>
<keyword evidence="8 12" id="KW-0067">ATP-binding</keyword>
<name>A0A921I3L5_9FIRM</name>
<keyword evidence="13" id="KW-0443">Lipid metabolism</keyword>
<evidence type="ECO:0000313" key="16">
    <source>
        <dbReference type="EMBL" id="HJF94866.1"/>
    </source>
</evidence>
<dbReference type="InterPro" id="IPR004549">
    <property type="entry name" value="Acetyl_CoA_COase_biotin_COase"/>
</dbReference>
<evidence type="ECO:0000256" key="6">
    <source>
        <dbReference type="ARBA" id="ARBA00022723"/>
    </source>
</evidence>
<feature type="domain" description="ATP-grasp" evidence="14">
    <location>
        <begin position="120"/>
        <end position="317"/>
    </location>
</feature>
<evidence type="ECO:0000256" key="5">
    <source>
        <dbReference type="ARBA" id="ARBA00022598"/>
    </source>
</evidence>
<evidence type="ECO:0000313" key="17">
    <source>
        <dbReference type="Proteomes" id="UP000769156"/>
    </source>
</evidence>